<organism evidence="1 2">
    <name type="scientific">Pontixanthobacter luteolus</name>
    <dbReference type="NCBI Taxonomy" id="295089"/>
    <lineage>
        <taxon>Bacteria</taxon>
        <taxon>Pseudomonadati</taxon>
        <taxon>Pseudomonadota</taxon>
        <taxon>Alphaproteobacteria</taxon>
        <taxon>Sphingomonadales</taxon>
        <taxon>Erythrobacteraceae</taxon>
        <taxon>Pontixanthobacter</taxon>
    </lineage>
</organism>
<accession>A0A6I4V5H6</accession>
<dbReference type="EMBL" id="WTYP01000001">
    <property type="protein sequence ID" value="MXP47172.1"/>
    <property type="molecule type" value="Genomic_DNA"/>
</dbReference>
<name>A0A6I4V5H6_9SPHN</name>
<sequence>MFKPFFFFCAAALGGLFIMGYDLADIKREMLNLSGENARVLTGNDSSGDWGG</sequence>
<reference evidence="1 2" key="1">
    <citation type="submission" date="2019-12" db="EMBL/GenBank/DDBJ databases">
        <title>Genomic-based taxomic classification of the family Erythrobacteraceae.</title>
        <authorList>
            <person name="Xu L."/>
        </authorList>
    </citation>
    <scope>NUCLEOTIDE SEQUENCE [LARGE SCALE GENOMIC DNA]</scope>
    <source>
        <strain evidence="1 2">SW-109</strain>
    </source>
</reference>
<dbReference type="RefSeq" id="WP_160730322.1">
    <property type="nucleotide sequence ID" value="NZ_WTYP01000001.1"/>
</dbReference>
<protein>
    <submittedName>
        <fullName evidence="1">Uncharacterized protein</fullName>
    </submittedName>
</protein>
<dbReference type="AlphaFoldDB" id="A0A6I4V5H6"/>
<gene>
    <name evidence="1" type="ORF">GRI43_07190</name>
</gene>
<proteinExistence type="predicted"/>
<dbReference type="Proteomes" id="UP000471435">
    <property type="component" value="Unassembled WGS sequence"/>
</dbReference>
<comment type="caution">
    <text evidence="1">The sequence shown here is derived from an EMBL/GenBank/DDBJ whole genome shotgun (WGS) entry which is preliminary data.</text>
</comment>
<keyword evidence="2" id="KW-1185">Reference proteome</keyword>
<evidence type="ECO:0000313" key="1">
    <source>
        <dbReference type="EMBL" id="MXP47172.1"/>
    </source>
</evidence>
<evidence type="ECO:0000313" key="2">
    <source>
        <dbReference type="Proteomes" id="UP000471435"/>
    </source>
</evidence>